<dbReference type="GO" id="GO:0006189">
    <property type="term" value="P:'de novo' IMP biosynthetic process"/>
    <property type="evidence" value="ECO:0007669"/>
    <property type="project" value="InterPro"/>
</dbReference>
<dbReference type="InterPro" id="IPR003135">
    <property type="entry name" value="ATP-grasp_carboxylate-amine"/>
</dbReference>
<proteinExistence type="inferred from homology"/>
<dbReference type="InterPro" id="IPR005875">
    <property type="entry name" value="PurK"/>
</dbReference>
<dbReference type="InterPro" id="IPR011761">
    <property type="entry name" value="ATP-grasp"/>
</dbReference>
<dbReference type="InterPro" id="IPR054350">
    <property type="entry name" value="PurT/PurK_preATP-grasp"/>
</dbReference>
<dbReference type="InterPro" id="IPR016185">
    <property type="entry name" value="PreATP-grasp_dom_sf"/>
</dbReference>
<dbReference type="InterPro" id="IPR013815">
    <property type="entry name" value="ATP_grasp_subdomain_1"/>
</dbReference>
<dbReference type="EMBL" id="CAEZSF010000002">
    <property type="protein sequence ID" value="CAB4529551.1"/>
    <property type="molecule type" value="Genomic_DNA"/>
</dbReference>
<dbReference type="Pfam" id="PF22660">
    <property type="entry name" value="RS_preATP-grasp-like"/>
    <property type="match status" value="1"/>
</dbReference>
<dbReference type="SUPFAM" id="SSF52440">
    <property type="entry name" value="PreATP-grasp domain"/>
    <property type="match status" value="1"/>
</dbReference>
<dbReference type="InterPro" id="IPR040686">
    <property type="entry name" value="PurK_C"/>
</dbReference>
<evidence type="ECO:0000256" key="2">
    <source>
        <dbReference type="ARBA" id="ARBA00022755"/>
    </source>
</evidence>
<dbReference type="Gene3D" id="3.30.470.20">
    <property type="entry name" value="ATP-grasp fold, B domain"/>
    <property type="match status" value="1"/>
</dbReference>
<dbReference type="NCBIfam" id="NF004679">
    <property type="entry name" value="PRK06019.1-5"/>
    <property type="match status" value="1"/>
</dbReference>
<evidence type="ECO:0000259" key="5">
    <source>
        <dbReference type="PROSITE" id="PS50975"/>
    </source>
</evidence>
<gene>
    <name evidence="6" type="ORF">UFOPK1358_00040</name>
</gene>
<dbReference type="AlphaFoldDB" id="A0A6J6ASB7"/>
<dbReference type="GO" id="GO:0004638">
    <property type="term" value="F:phosphoribosylaminoimidazole carboxylase activity"/>
    <property type="evidence" value="ECO:0007669"/>
    <property type="project" value="InterPro"/>
</dbReference>
<sequence>MTQPGTGPVVGIVGGGQLARMLAEAATPLGIHVRVLAAATDEGAAEVVPDLTVGNPDDPQAILAFARTVDVLSFDHENVDHGALAELERTGIAVRPGLKLLSIADKAHQRSTFSAAGLAVPEFLVLDAQQADALDRALAFSEEHADDEGLIVLKASRGGYDGRGVWMLRADELEAFFDQYSGAPLVLEPKLPLDLELAVLVARNPSGQVEVWPVLETVQVNGMCDEVLLPANVSATLAAEAEHIGRQIAELLEAVGVFAVELFVSSGKLLINEIAPRVHNSGHVTIEASATSQFSQHLRAILDWPLGPTHSLSRAAVMANVVGTAGKDPRESQAVALATVPQAQIHLYGKESRPGRKIGHVTVLGEDLSQCRTSAALAAAALSAGHSAISDGPPND</sequence>
<dbReference type="PANTHER" id="PTHR11609:SF5">
    <property type="entry name" value="PHOSPHORIBOSYLAMINOIMIDAZOLE CARBOXYLASE"/>
    <property type="match status" value="1"/>
</dbReference>
<dbReference type="Gene3D" id="3.40.50.20">
    <property type="match status" value="1"/>
</dbReference>
<dbReference type="Gene3D" id="3.30.1490.20">
    <property type="entry name" value="ATP-grasp fold, A domain"/>
    <property type="match status" value="1"/>
</dbReference>
<dbReference type="PROSITE" id="PS50975">
    <property type="entry name" value="ATP_GRASP"/>
    <property type="match status" value="1"/>
</dbReference>
<protein>
    <submittedName>
        <fullName evidence="6">Unannotated protein</fullName>
    </submittedName>
</protein>
<organism evidence="6">
    <name type="scientific">freshwater metagenome</name>
    <dbReference type="NCBI Taxonomy" id="449393"/>
    <lineage>
        <taxon>unclassified sequences</taxon>
        <taxon>metagenomes</taxon>
        <taxon>ecological metagenomes</taxon>
    </lineage>
</organism>
<dbReference type="Pfam" id="PF17769">
    <property type="entry name" value="PurK_C"/>
    <property type="match status" value="1"/>
</dbReference>
<name>A0A6J6ASB7_9ZZZZ</name>
<reference evidence="6" key="1">
    <citation type="submission" date="2020-05" db="EMBL/GenBank/DDBJ databases">
        <authorList>
            <person name="Chiriac C."/>
            <person name="Salcher M."/>
            <person name="Ghai R."/>
            <person name="Kavagutti S V."/>
        </authorList>
    </citation>
    <scope>NUCLEOTIDE SEQUENCE</scope>
</reference>
<feature type="domain" description="ATP-grasp" evidence="5">
    <location>
        <begin position="110"/>
        <end position="302"/>
    </location>
</feature>
<evidence type="ECO:0000313" key="6">
    <source>
        <dbReference type="EMBL" id="CAB4529551.1"/>
    </source>
</evidence>
<dbReference type="NCBIfam" id="NF004680">
    <property type="entry name" value="PRK06019.1-6"/>
    <property type="match status" value="1"/>
</dbReference>
<comment type="pathway">
    <text evidence="4">Purine metabolism.</text>
</comment>
<evidence type="ECO:0000256" key="3">
    <source>
        <dbReference type="ARBA" id="ARBA00022840"/>
    </source>
</evidence>
<evidence type="ECO:0000256" key="1">
    <source>
        <dbReference type="ARBA" id="ARBA00022741"/>
    </source>
</evidence>
<keyword evidence="2" id="KW-0658">Purine biosynthesis</keyword>
<evidence type="ECO:0000256" key="4">
    <source>
        <dbReference type="ARBA" id="ARBA00025704"/>
    </source>
</evidence>
<keyword evidence="1" id="KW-0547">Nucleotide-binding</keyword>
<dbReference type="GO" id="GO:0005524">
    <property type="term" value="F:ATP binding"/>
    <property type="evidence" value="ECO:0007669"/>
    <property type="project" value="UniProtKB-KW"/>
</dbReference>
<dbReference type="HAMAP" id="MF_01928">
    <property type="entry name" value="PurK"/>
    <property type="match status" value="1"/>
</dbReference>
<dbReference type="GO" id="GO:0046872">
    <property type="term" value="F:metal ion binding"/>
    <property type="evidence" value="ECO:0007669"/>
    <property type="project" value="InterPro"/>
</dbReference>
<accession>A0A6J6ASB7</accession>
<dbReference type="Pfam" id="PF02222">
    <property type="entry name" value="ATP-grasp"/>
    <property type="match status" value="1"/>
</dbReference>
<dbReference type="NCBIfam" id="TIGR01161">
    <property type="entry name" value="purK"/>
    <property type="match status" value="1"/>
</dbReference>
<dbReference type="InterPro" id="IPR011054">
    <property type="entry name" value="Rudment_hybrid_motif"/>
</dbReference>
<dbReference type="SUPFAM" id="SSF51246">
    <property type="entry name" value="Rudiment single hybrid motif"/>
    <property type="match status" value="1"/>
</dbReference>
<dbReference type="GO" id="GO:0005829">
    <property type="term" value="C:cytosol"/>
    <property type="evidence" value="ECO:0007669"/>
    <property type="project" value="TreeGrafter"/>
</dbReference>
<keyword evidence="3" id="KW-0067">ATP-binding</keyword>
<dbReference type="SUPFAM" id="SSF56059">
    <property type="entry name" value="Glutathione synthetase ATP-binding domain-like"/>
    <property type="match status" value="1"/>
</dbReference>
<dbReference type="PANTHER" id="PTHR11609">
    <property type="entry name" value="PURINE BIOSYNTHESIS PROTEIN 6/7, PUR6/7"/>
    <property type="match status" value="1"/>
</dbReference>